<name>A0A1X4G3T9_9CYAN</name>
<evidence type="ECO:0000259" key="1">
    <source>
        <dbReference type="Pfam" id="PF10040"/>
    </source>
</evidence>
<evidence type="ECO:0000313" key="2">
    <source>
        <dbReference type="EMBL" id="OSO89198.1"/>
    </source>
</evidence>
<comment type="caution">
    <text evidence="2">The sequence shown here is derived from an EMBL/GenBank/DDBJ whole genome shotgun (WGS) entry which is preliminary data.</text>
</comment>
<dbReference type="Gene3D" id="3.30.70.1900">
    <property type="match status" value="1"/>
</dbReference>
<dbReference type="RefSeq" id="WP_085728924.1">
    <property type="nucleotide sequence ID" value="NZ_NBYN01000058.1"/>
</dbReference>
<accession>A0A1X4G3T9</accession>
<dbReference type="AlphaFoldDB" id="A0A1X4G3T9"/>
<feature type="domain" description="CRISPR-associated protein Cas6 C-terminal" evidence="1">
    <location>
        <begin position="142"/>
        <end position="256"/>
    </location>
</feature>
<dbReference type="EMBL" id="NBYN01000058">
    <property type="protein sequence ID" value="OSO89198.1"/>
    <property type="molecule type" value="Genomic_DNA"/>
</dbReference>
<dbReference type="Gene3D" id="3.30.70.1890">
    <property type="match status" value="1"/>
</dbReference>
<gene>
    <name evidence="2" type="ORF">B7O87_13335</name>
</gene>
<dbReference type="InterPro" id="IPR019267">
    <property type="entry name" value="CRISPR-assoc_Cas6_C"/>
</dbReference>
<organism evidence="2 3">
    <name type="scientific">Cylindrospermopsis raciborskii CENA303</name>
    <dbReference type="NCBI Taxonomy" id="1170769"/>
    <lineage>
        <taxon>Bacteria</taxon>
        <taxon>Bacillati</taxon>
        <taxon>Cyanobacteriota</taxon>
        <taxon>Cyanophyceae</taxon>
        <taxon>Nostocales</taxon>
        <taxon>Aphanizomenonaceae</taxon>
        <taxon>Cylindrospermopsis</taxon>
    </lineage>
</organism>
<dbReference type="InterPro" id="IPR045747">
    <property type="entry name" value="CRISPR-assoc_prot_Cas6_N_sf"/>
</dbReference>
<evidence type="ECO:0000313" key="3">
    <source>
        <dbReference type="Proteomes" id="UP000192997"/>
    </source>
</evidence>
<dbReference type="Pfam" id="PF10040">
    <property type="entry name" value="CRISPR_Cas6"/>
    <property type="match status" value="1"/>
</dbReference>
<dbReference type="Proteomes" id="UP000192997">
    <property type="component" value="Unassembled WGS sequence"/>
</dbReference>
<protein>
    <submittedName>
        <fullName evidence="2">CRISPR-associated protein Cas5</fullName>
    </submittedName>
</protein>
<dbReference type="CDD" id="cd21141">
    <property type="entry name" value="Cas6_III-like"/>
    <property type="match status" value="1"/>
</dbReference>
<sequence>MLLQSLIIELGAASEKTIPTRLNQAIYAQFIEWLSIGNSYLAESVSNSQESSFSLSGLIGYRRKDGTRLGDRFLIRISLLNGNLIQSLLQGIEMYQTPSIYLDNFPFIIRGIYTVPNSHNLVNISNYESLANIANFNSEIVLNFISPTSLQHHRNIQPFPLPDLVFNTLLHRWNYFAPPELHFSSIQWQSLALAFDLKTQFLKINSSTESRREIGCVGWVKYFFPDLQQARIANILAKFALFSGIGRKTTMGMGEVRIIT</sequence>
<proteinExistence type="predicted"/>
<reference evidence="3" key="1">
    <citation type="submission" date="2017-04" db="EMBL/GenBank/DDBJ databases">
        <authorList>
            <person name="Abreu V.A."/>
            <person name="Popin R.V."/>
            <person name="Rigonato J."/>
            <person name="Andreote A.P."/>
            <person name="Schaker P.C."/>
            <person name="Hoff-Risseti C."/>
            <person name="Alvarenga D.O."/>
            <person name="Varani A.M."/>
            <person name="Fiore M.F."/>
        </authorList>
    </citation>
    <scope>NUCLEOTIDE SEQUENCE [LARGE SCALE GENOMIC DNA]</scope>
    <source>
        <strain evidence="3">CENA303</strain>
    </source>
</reference>